<keyword evidence="13" id="KW-1185">Reference proteome</keyword>
<name>A0AAN8JG91_PATCE</name>
<dbReference type="InterPro" id="IPR017452">
    <property type="entry name" value="GPCR_Rhodpsn_7TM"/>
</dbReference>
<feature type="transmembrane region" description="Helical" evidence="10">
    <location>
        <begin position="63"/>
        <end position="85"/>
    </location>
</feature>
<feature type="transmembrane region" description="Helical" evidence="10">
    <location>
        <begin position="20"/>
        <end position="51"/>
    </location>
</feature>
<dbReference type="GO" id="GO:0004930">
    <property type="term" value="F:G protein-coupled receptor activity"/>
    <property type="evidence" value="ECO:0007669"/>
    <property type="project" value="UniProtKB-KW"/>
</dbReference>
<keyword evidence="4 8" id="KW-0297">G-protein coupled receptor</keyword>
<evidence type="ECO:0000256" key="10">
    <source>
        <dbReference type="SAM" id="Phobius"/>
    </source>
</evidence>
<dbReference type="InterPro" id="IPR000276">
    <property type="entry name" value="GPCR_Rhodpsn"/>
</dbReference>
<keyword evidence="5 10" id="KW-0472">Membrane</keyword>
<evidence type="ECO:0000256" key="4">
    <source>
        <dbReference type="ARBA" id="ARBA00023040"/>
    </source>
</evidence>
<evidence type="ECO:0000256" key="3">
    <source>
        <dbReference type="ARBA" id="ARBA00022989"/>
    </source>
</evidence>
<evidence type="ECO:0000313" key="13">
    <source>
        <dbReference type="Proteomes" id="UP001347796"/>
    </source>
</evidence>
<keyword evidence="3 10" id="KW-1133">Transmembrane helix</keyword>
<evidence type="ECO:0000256" key="1">
    <source>
        <dbReference type="ARBA" id="ARBA00004141"/>
    </source>
</evidence>
<dbReference type="EMBL" id="JAZGQO010000010">
    <property type="protein sequence ID" value="KAK6175053.1"/>
    <property type="molecule type" value="Genomic_DNA"/>
</dbReference>
<feature type="region of interest" description="Disordered" evidence="9">
    <location>
        <begin position="279"/>
        <end position="317"/>
    </location>
</feature>
<feature type="transmembrane region" description="Helical" evidence="10">
    <location>
        <begin position="105"/>
        <end position="124"/>
    </location>
</feature>
<dbReference type="PANTHER" id="PTHR24238:SF47">
    <property type="entry name" value="ECDYSTEROIDS_DOPAMINE RECEPTOR-RELATED"/>
    <property type="match status" value="1"/>
</dbReference>
<dbReference type="SUPFAM" id="SSF81321">
    <property type="entry name" value="Family A G protein-coupled receptor-like"/>
    <property type="match status" value="1"/>
</dbReference>
<evidence type="ECO:0000256" key="5">
    <source>
        <dbReference type="ARBA" id="ARBA00023136"/>
    </source>
</evidence>
<feature type="transmembrane region" description="Helical" evidence="10">
    <location>
        <begin position="214"/>
        <end position="241"/>
    </location>
</feature>
<keyword evidence="7 8" id="KW-0807">Transducer</keyword>
<dbReference type="Gene3D" id="1.20.1070.10">
    <property type="entry name" value="Rhodopsin 7-helix transmembrane proteins"/>
    <property type="match status" value="1"/>
</dbReference>
<dbReference type="GO" id="GO:0016020">
    <property type="term" value="C:membrane"/>
    <property type="evidence" value="ECO:0007669"/>
    <property type="project" value="UniProtKB-SubCell"/>
</dbReference>
<evidence type="ECO:0000256" key="2">
    <source>
        <dbReference type="ARBA" id="ARBA00022692"/>
    </source>
</evidence>
<gene>
    <name evidence="12" type="ORF">SNE40_013591</name>
</gene>
<protein>
    <recommendedName>
        <fullName evidence="11">G-protein coupled receptors family 1 profile domain-containing protein</fullName>
    </recommendedName>
</protein>
<feature type="transmembrane region" description="Helical" evidence="10">
    <location>
        <begin position="145"/>
        <end position="167"/>
    </location>
</feature>
<feature type="domain" description="G-protein coupled receptors family 1 profile" evidence="11">
    <location>
        <begin position="42"/>
        <end position="438"/>
    </location>
</feature>
<comment type="similarity">
    <text evidence="8">Belongs to the G-protein coupled receptor 1 family.</text>
</comment>
<dbReference type="PRINTS" id="PR00237">
    <property type="entry name" value="GPCRRHODOPSN"/>
</dbReference>
<evidence type="ECO:0000256" key="8">
    <source>
        <dbReference type="RuleBase" id="RU000688"/>
    </source>
</evidence>
<keyword evidence="6 8" id="KW-0675">Receptor</keyword>
<comment type="caution">
    <text evidence="12">The sequence shown here is derived from an EMBL/GenBank/DDBJ whole genome shotgun (WGS) entry which is preliminary data.</text>
</comment>
<reference evidence="12 13" key="1">
    <citation type="submission" date="2024-01" db="EMBL/GenBank/DDBJ databases">
        <title>The genome of the rayed Mediterranean limpet Patella caerulea (Linnaeus, 1758).</title>
        <authorList>
            <person name="Anh-Thu Weber A."/>
            <person name="Halstead-Nussloch G."/>
        </authorList>
    </citation>
    <scope>NUCLEOTIDE SEQUENCE [LARGE SCALE GENOMIC DNA]</scope>
    <source>
        <strain evidence="12">AATW-2023a</strain>
        <tissue evidence="12">Whole specimen</tissue>
    </source>
</reference>
<dbReference type="CDD" id="cd00637">
    <property type="entry name" value="7tm_classA_rhodopsin-like"/>
    <property type="match status" value="1"/>
</dbReference>
<evidence type="ECO:0000313" key="12">
    <source>
        <dbReference type="EMBL" id="KAK6175053.1"/>
    </source>
</evidence>
<feature type="transmembrane region" description="Helical" evidence="10">
    <location>
        <begin position="418"/>
        <end position="441"/>
    </location>
</feature>
<evidence type="ECO:0000256" key="7">
    <source>
        <dbReference type="ARBA" id="ARBA00023224"/>
    </source>
</evidence>
<feature type="transmembrane region" description="Helical" evidence="10">
    <location>
        <begin position="376"/>
        <end position="398"/>
    </location>
</feature>
<evidence type="ECO:0000259" key="11">
    <source>
        <dbReference type="PROSITE" id="PS50262"/>
    </source>
</evidence>
<evidence type="ECO:0000256" key="6">
    <source>
        <dbReference type="ARBA" id="ARBA00023170"/>
    </source>
</evidence>
<sequence length="468" mass="53509">MNKTCADCDLYLLSRKISDAYSAICLFHVVLQTLICIAGTVGNSLVLVVSLSNKPKQKKNADLTAIVVLAFVDLFVCMFLVPYEIHKANNYYTQLSSITCKTFEWIQASSLAMSCFVLLVVAVERCKCICSGQPQEFGYSKKLRYILLAVVTISAIVTCPTLVFKGIQTRPVDVYLLHRLGIYGYNESSFLVNISTVTACEYLDAYYNTWTLQVYGIIFIAIFIALIIITTICYGKIYFVLNGKPNVSRRKIIKVEPMKSKTTDDQKNKMAETLVQTRNACTTQTQRQEEKMAETLAQTQSASTKQTQRRQLHSESSIGDTEEVDLFYSSETKTDDTKISISFKKKTRDDRINGTNQVTGDPSYQFKSPNRRRQIFIAKILCLITGFFIVSWLPFWVINMCYLYIPDLDSRLNKVEVAVIHTLYHLYFLNNAINPVLYAIYSAQFRRHCKNIFQSFWLRVKRVFCSTK</sequence>
<dbReference type="PANTHER" id="PTHR24238">
    <property type="entry name" value="G-PROTEIN COUPLED RECEPTOR"/>
    <property type="match status" value="1"/>
</dbReference>
<accession>A0AAN8JG91</accession>
<comment type="subcellular location">
    <subcellularLocation>
        <location evidence="1">Membrane</location>
        <topology evidence="1">Multi-pass membrane protein</topology>
    </subcellularLocation>
</comment>
<organism evidence="12 13">
    <name type="scientific">Patella caerulea</name>
    <name type="common">Rayed Mediterranean limpet</name>
    <dbReference type="NCBI Taxonomy" id="87958"/>
    <lineage>
        <taxon>Eukaryota</taxon>
        <taxon>Metazoa</taxon>
        <taxon>Spiralia</taxon>
        <taxon>Lophotrochozoa</taxon>
        <taxon>Mollusca</taxon>
        <taxon>Gastropoda</taxon>
        <taxon>Patellogastropoda</taxon>
        <taxon>Patelloidea</taxon>
        <taxon>Patellidae</taxon>
        <taxon>Patella</taxon>
    </lineage>
</organism>
<feature type="compositionally biased region" description="Low complexity" evidence="9">
    <location>
        <begin position="297"/>
        <end position="306"/>
    </location>
</feature>
<dbReference type="Proteomes" id="UP001347796">
    <property type="component" value="Unassembled WGS sequence"/>
</dbReference>
<dbReference type="Pfam" id="PF00001">
    <property type="entry name" value="7tm_1"/>
    <property type="match status" value="1"/>
</dbReference>
<proteinExistence type="inferred from homology"/>
<dbReference type="PROSITE" id="PS00237">
    <property type="entry name" value="G_PROTEIN_RECEP_F1_1"/>
    <property type="match status" value="1"/>
</dbReference>
<keyword evidence="2 8" id="KW-0812">Transmembrane</keyword>
<evidence type="ECO:0000256" key="9">
    <source>
        <dbReference type="SAM" id="MobiDB-lite"/>
    </source>
</evidence>
<dbReference type="PROSITE" id="PS50262">
    <property type="entry name" value="G_PROTEIN_RECEP_F1_2"/>
    <property type="match status" value="1"/>
</dbReference>
<dbReference type="AlphaFoldDB" id="A0AAN8JG91"/>